<evidence type="ECO:0000313" key="2">
    <source>
        <dbReference type="EMBL" id="VCU68524.1"/>
    </source>
</evidence>
<keyword evidence="1" id="KW-0472">Membrane</keyword>
<dbReference type="RefSeq" id="WP_124077764.1">
    <property type="nucleotide sequence ID" value="NZ_UWPJ01000006.1"/>
</dbReference>
<name>A0A3P4AWU4_9BURK</name>
<protein>
    <recommendedName>
        <fullName evidence="4">DUF4175 domain-containing protein</fullName>
    </recommendedName>
</protein>
<sequence>MRNDASRKSRPGGFWFVWGVPLILAALTAFGLLAALLGMGLWRVGAWMALAAPIGVAAYFAARRPPSR</sequence>
<gene>
    <name evidence="2" type="ORF">PIGHUM_00578</name>
</gene>
<evidence type="ECO:0008006" key="4">
    <source>
        <dbReference type="Google" id="ProtNLM"/>
    </source>
</evidence>
<organism evidence="2 3">
    <name type="scientific">Pigmentiphaga humi</name>
    <dbReference type="NCBI Taxonomy" id="2478468"/>
    <lineage>
        <taxon>Bacteria</taxon>
        <taxon>Pseudomonadati</taxon>
        <taxon>Pseudomonadota</taxon>
        <taxon>Betaproteobacteria</taxon>
        <taxon>Burkholderiales</taxon>
        <taxon>Alcaligenaceae</taxon>
        <taxon>Pigmentiphaga</taxon>
    </lineage>
</organism>
<evidence type="ECO:0000256" key="1">
    <source>
        <dbReference type="SAM" id="Phobius"/>
    </source>
</evidence>
<keyword evidence="1" id="KW-0812">Transmembrane</keyword>
<keyword evidence="3" id="KW-1185">Reference proteome</keyword>
<dbReference type="Proteomes" id="UP000277294">
    <property type="component" value="Unassembled WGS sequence"/>
</dbReference>
<evidence type="ECO:0000313" key="3">
    <source>
        <dbReference type="Proteomes" id="UP000277294"/>
    </source>
</evidence>
<dbReference type="AlphaFoldDB" id="A0A3P4AWU4"/>
<reference evidence="2 3" key="1">
    <citation type="submission" date="2018-10" db="EMBL/GenBank/DDBJ databases">
        <authorList>
            <person name="Criscuolo A."/>
        </authorList>
    </citation>
    <scope>NUCLEOTIDE SEQUENCE [LARGE SCALE GENOMIC DNA]</scope>
    <source>
        <strain evidence="2">DnA1</strain>
    </source>
</reference>
<accession>A0A3P4AWU4</accession>
<feature type="transmembrane region" description="Helical" evidence="1">
    <location>
        <begin position="12"/>
        <end position="38"/>
    </location>
</feature>
<feature type="transmembrane region" description="Helical" evidence="1">
    <location>
        <begin position="44"/>
        <end position="62"/>
    </location>
</feature>
<keyword evidence="1" id="KW-1133">Transmembrane helix</keyword>
<dbReference type="EMBL" id="UWPJ01000006">
    <property type="protein sequence ID" value="VCU68524.1"/>
    <property type="molecule type" value="Genomic_DNA"/>
</dbReference>
<proteinExistence type="predicted"/>